<evidence type="ECO:0000256" key="5">
    <source>
        <dbReference type="ARBA" id="ARBA00023136"/>
    </source>
</evidence>
<dbReference type="GO" id="GO:0005886">
    <property type="term" value="C:plasma membrane"/>
    <property type="evidence" value="ECO:0007669"/>
    <property type="project" value="UniProtKB-SubCell"/>
</dbReference>
<dbReference type="InterPro" id="IPR045214">
    <property type="entry name" value="Surf1/Surf4"/>
</dbReference>
<evidence type="ECO:0000256" key="7">
    <source>
        <dbReference type="SAM" id="MobiDB-lite"/>
    </source>
</evidence>
<feature type="region of interest" description="Disordered" evidence="7">
    <location>
        <begin position="240"/>
        <end position="269"/>
    </location>
</feature>
<keyword evidence="6" id="KW-1003">Cell membrane</keyword>
<protein>
    <recommendedName>
        <fullName evidence="6">SURF1-like protein</fullName>
    </recommendedName>
</protein>
<dbReference type="InterPro" id="IPR002994">
    <property type="entry name" value="Surf1/Shy1"/>
</dbReference>
<evidence type="ECO:0000256" key="1">
    <source>
        <dbReference type="ARBA" id="ARBA00004370"/>
    </source>
</evidence>
<dbReference type="AlphaFoldDB" id="A0A7Y9DUV4"/>
<dbReference type="CDD" id="cd06662">
    <property type="entry name" value="SURF1"/>
    <property type="match status" value="1"/>
</dbReference>
<evidence type="ECO:0000313" key="8">
    <source>
        <dbReference type="EMBL" id="NYD35953.1"/>
    </source>
</evidence>
<dbReference type="PROSITE" id="PS50895">
    <property type="entry name" value="SURF1"/>
    <property type="match status" value="1"/>
</dbReference>
<keyword evidence="5 6" id="KW-0472">Membrane</keyword>
<comment type="caution">
    <text evidence="8">The sequence shown here is derived from an EMBL/GenBank/DDBJ whole genome shotgun (WGS) entry which is preliminary data.</text>
</comment>
<comment type="similarity">
    <text evidence="2 6">Belongs to the SURF1 family.</text>
</comment>
<dbReference type="PANTHER" id="PTHR23427">
    <property type="entry name" value="SURFEIT LOCUS PROTEIN"/>
    <property type="match status" value="1"/>
</dbReference>
<evidence type="ECO:0000256" key="2">
    <source>
        <dbReference type="ARBA" id="ARBA00007165"/>
    </source>
</evidence>
<evidence type="ECO:0000256" key="3">
    <source>
        <dbReference type="ARBA" id="ARBA00022692"/>
    </source>
</evidence>
<dbReference type="EMBL" id="JACCBN010000001">
    <property type="protein sequence ID" value="NYD35953.1"/>
    <property type="molecule type" value="Genomic_DNA"/>
</dbReference>
<organism evidence="8 9">
    <name type="scientific">Actinomycetospora corticicola</name>
    <dbReference type="NCBI Taxonomy" id="663602"/>
    <lineage>
        <taxon>Bacteria</taxon>
        <taxon>Bacillati</taxon>
        <taxon>Actinomycetota</taxon>
        <taxon>Actinomycetes</taxon>
        <taxon>Pseudonocardiales</taxon>
        <taxon>Pseudonocardiaceae</taxon>
        <taxon>Actinomycetospora</taxon>
    </lineage>
</organism>
<evidence type="ECO:0000313" key="9">
    <source>
        <dbReference type="Proteomes" id="UP000535890"/>
    </source>
</evidence>
<dbReference type="Proteomes" id="UP000535890">
    <property type="component" value="Unassembled WGS sequence"/>
</dbReference>
<comment type="subcellular location">
    <subcellularLocation>
        <location evidence="6">Cell membrane</location>
        <topology evidence="6">Multi-pass membrane protein</topology>
    </subcellularLocation>
    <subcellularLocation>
        <location evidence="1">Membrane</location>
    </subcellularLocation>
</comment>
<dbReference type="PROSITE" id="PS51257">
    <property type="entry name" value="PROKAR_LIPOPROTEIN"/>
    <property type="match status" value="1"/>
</dbReference>
<reference evidence="8 9" key="1">
    <citation type="submission" date="2020-07" db="EMBL/GenBank/DDBJ databases">
        <title>Sequencing the genomes of 1000 actinobacteria strains.</title>
        <authorList>
            <person name="Klenk H.-P."/>
        </authorList>
    </citation>
    <scope>NUCLEOTIDE SEQUENCE [LARGE SCALE GENOMIC DNA]</scope>
    <source>
        <strain evidence="8 9">DSM 45772</strain>
    </source>
</reference>
<keyword evidence="9" id="KW-1185">Reference proteome</keyword>
<gene>
    <name evidence="8" type="ORF">BJ983_002055</name>
</gene>
<sequence>MRFLLRPGWIALTLAVAGFAFGCYYLLAPWQFHRSTERDGENAALVRAVSTAPVPRGELVPRGAEPDAAAAWRQVIVTGSYQGGEVLARLRSVDGSAASEVLTPFRTTDGETLLVDRGYVRPAGTVLPPIPPPPGGPATLVAYQRPDESPTDRAPIDQAGYRQFYAIDAAQIGPALGVPLAPGYLQLLPDQPGSLTAVPLPPPDPNSSYSYAWQWLIFGVMAVGGWFYFVRLEYRTRQDQENVRDDGAGPAPEPAPRTTAEVLADRYGR</sequence>
<accession>A0A7Y9DUV4</accession>
<keyword evidence="4 6" id="KW-1133">Transmembrane helix</keyword>
<dbReference type="RefSeq" id="WP_179793704.1">
    <property type="nucleotide sequence ID" value="NZ_BAABHP010000007.1"/>
</dbReference>
<name>A0A7Y9DUV4_9PSEU</name>
<dbReference type="PANTHER" id="PTHR23427:SF2">
    <property type="entry name" value="SURFEIT LOCUS PROTEIN 1"/>
    <property type="match status" value="1"/>
</dbReference>
<feature type="transmembrane region" description="Helical" evidence="6">
    <location>
        <begin position="7"/>
        <end position="27"/>
    </location>
</feature>
<evidence type="ECO:0000256" key="4">
    <source>
        <dbReference type="ARBA" id="ARBA00022989"/>
    </source>
</evidence>
<keyword evidence="3 6" id="KW-0812">Transmembrane</keyword>
<feature type="transmembrane region" description="Helical" evidence="6">
    <location>
        <begin position="211"/>
        <end position="230"/>
    </location>
</feature>
<dbReference type="Pfam" id="PF02104">
    <property type="entry name" value="SURF1"/>
    <property type="match status" value="1"/>
</dbReference>
<proteinExistence type="inferred from homology"/>
<evidence type="ECO:0000256" key="6">
    <source>
        <dbReference type="RuleBase" id="RU363076"/>
    </source>
</evidence>